<keyword evidence="1" id="KW-0853">WD repeat</keyword>
<dbReference type="PANTHER" id="PTHR19879:SF9">
    <property type="entry name" value="TRANSCRIPTION INITIATION FACTOR TFIID SUBUNIT 5"/>
    <property type="match status" value="1"/>
</dbReference>
<dbReference type="AlphaFoldDB" id="A0A9P9I8Y6"/>
<name>A0A9P9I8Y6_9HYPO</name>
<dbReference type="InterPro" id="IPR036322">
    <property type="entry name" value="WD40_repeat_dom_sf"/>
</dbReference>
<reference evidence="2" key="1">
    <citation type="journal article" date="2021" name="Nat. Commun.">
        <title>Genetic determinants of endophytism in the Arabidopsis root mycobiome.</title>
        <authorList>
            <person name="Mesny F."/>
            <person name="Miyauchi S."/>
            <person name="Thiergart T."/>
            <person name="Pickel B."/>
            <person name="Atanasova L."/>
            <person name="Karlsson M."/>
            <person name="Huettel B."/>
            <person name="Barry K.W."/>
            <person name="Haridas S."/>
            <person name="Chen C."/>
            <person name="Bauer D."/>
            <person name="Andreopoulos W."/>
            <person name="Pangilinan J."/>
            <person name="LaButti K."/>
            <person name="Riley R."/>
            <person name="Lipzen A."/>
            <person name="Clum A."/>
            <person name="Drula E."/>
            <person name="Henrissat B."/>
            <person name="Kohler A."/>
            <person name="Grigoriev I.V."/>
            <person name="Martin F.M."/>
            <person name="Hacquard S."/>
        </authorList>
    </citation>
    <scope>NUCLEOTIDE SEQUENCE</scope>
    <source>
        <strain evidence="2">MPI-CAGE-AT-0147</strain>
    </source>
</reference>
<dbReference type="PROSITE" id="PS50082">
    <property type="entry name" value="WD_REPEATS_2"/>
    <property type="match status" value="1"/>
</dbReference>
<comment type="caution">
    <text evidence="2">The sequence shown here is derived from an EMBL/GenBank/DDBJ whole genome shotgun (WGS) entry which is preliminary data.</text>
</comment>
<dbReference type="Gene3D" id="2.130.10.10">
    <property type="entry name" value="YVTN repeat-like/Quinoprotein amine dehydrogenase"/>
    <property type="match status" value="1"/>
</dbReference>
<evidence type="ECO:0000313" key="2">
    <source>
        <dbReference type="EMBL" id="KAH7112413.1"/>
    </source>
</evidence>
<feature type="non-terminal residue" evidence="2">
    <location>
        <position position="1"/>
    </location>
</feature>
<gene>
    <name evidence="2" type="ORF">EDB81DRAFT_670888</name>
</gene>
<evidence type="ECO:0000256" key="1">
    <source>
        <dbReference type="PROSITE-ProRule" id="PRU00221"/>
    </source>
</evidence>
<keyword evidence="3" id="KW-1185">Reference proteome</keyword>
<dbReference type="SUPFAM" id="SSF50978">
    <property type="entry name" value="WD40 repeat-like"/>
    <property type="match status" value="1"/>
</dbReference>
<dbReference type="PANTHER" id="PTHR19879">
    <property type="entry name" value="TRANSCRIPTION INITIATION FACTOR TFIID"/>
    <property type="match status" value="1"/>
</dbReference>
<protein>
    <submittedName>
        <fullName evidence="2">WD40-repeat-containing domain protein</fullName>
    </submittedName>
</protein>
<accession>A0A9P9I8Y6</accession>
<organism evidence="2 3">
    <name type="scientific">Dactylonectria macrodidyma</name>
    <dbReference type="NCBI Taxonomy" id="307937"/>
    <lineage>
        <taxon>Eukaryota</taxon>
        <taxon>Fungi</taxon>
        <taxon>Dikarya</taxon>
        <taxon>Ascomycota</taxon>
        <taxon>Pezizomycotina</taxon>
        <taxon>Sordariomycetes</taxon>
        <taxon>Hypocreomycetidae</taxon>
        <taxon>Hypocreales</taxon>
        <taxon>Nectriaceae</taxon>
        <taxon>Dactylonectria</taxon>
    </lineage>
</organism>
<dbReference type="EMBL" id="JAGMUV010000038">
    <property type="protein sequence ID" value="KAH7112413.1"/>
    <property type="molecule type" value="Genomic_DNA"/>
</dbReference>
<dbReference type="PROSITE" id="PS50294">
    <property type="entry name" value="WD_REPEATS_REGION"/>
    <property type="match status" value="1"/>
</dbReference>
<dbReference type="SMART" id="SM00320">
    <property type="entry name" value="WD40"/>
    <property type="match status" value="1"/>
</dbReference>
<evidence type="ECO:0000313" key="3">
    <source>
        <dbReference type="Proteomes" id="UP000738349"/>
    </source>
</evidence>
<dbReference type="InterPro" id="IPR001680">
    <property type="entry name" value="WD40_rpt"/>
</dbReference>
<dbReference type="InterPro" id="IPR015943">
    <property type="entry name" value="WD40/YVTN_repeat-like_dom_sf"/>
</dbReference>
<dbReference type="Proteomes" id="UP000738349">
    <property type="component" value="Unassembled WGS sequence"/>
</dbReference>
<sequence>RLWRIEDGACIQELKGHTDWVNSVAFSPDSSLVASASDDKTVRLWRIEDGACIQEVHDIFCRRLQFHPRDSLLLTDVGAISIQSPVLFVQNATTSFTDCLSGIGISQDGCWIMWQGKKMFWLPASFRPGCSEVSGLSVVIGCNSGRVIFMKFRPRVLDSHR</sequence>
<proteinExistence type="predicted"/>
<dbReference type="Pfam" id="PF00400">
    <property type="entry name" value="WD40"/>
    <property type="match status" value="1"/>
</dbReference>
<feature type="repeat" description="WD" evidence="1">
    <location>
        <begin position="14"/>
        <end position="55"/>
    </location>
</feature>
<dbReference type="OrthoDB" id="5240432at2759"/>